<organism evidence="1 2">
    <name type="scientific">Candidatus Sungbacteria bacterium RIFCSPHIGHO2_02_FULL_51_29</name>
    <dbReference type="NCBI Taxonomy" id="1802273"/>
    <lineage>
        <taxon>Bacteria</taxon>
        <taxon>Candidatus Sungiibacteriota</taxon>
    </lineage>
</organism>
<gene>
    <name evidence="1" type="ORF">A3C16_03935</name>
</gene>
<evidence type="ECO:0000313" key="1">
    <source>
        <dbReference type="EMBL" id="OHA02224.1"/>
    </source>
</evidence>
<protein>
    <submittedName>
        <fullName evidence="1">Uncharacterized protein</fullName>
    </submittedName>
</protein>
<reference evidence="1 2" key="1">
    <citation type="journal article" date="2016" name="Nat. Commun.">
        <title>Thousands of microbial genomes shed light on interconnected biogeochemical processes in an aquifer system.</title>
        <authorList>
            <person name="Anantharaman K."/>
            <person name="Brown C.T."/>
            <person name="Hug L.A."/>
            <person name="Sharon I."/>
            <person name="Castelle C.J."/>
            <person name="Probst A.J."/>
            <person name="Thomas B.C."/>
            <person name="Singh A."/>
            <person name="Wilkins M.J."/>
            <person name="Karaoz U."/>
            <person name="Brodie E.L."/>
            <person name="Williams K.H."/>
            <person name="Hubbard S.S."/>
            <person name="Banfield J.F."/>
        </authorList>
    </citation>
    <scope>NUCLEOTIDE SEQUENCE [LARGE SCALE GENOMIC DNA]</scope>
</reference>
<accession>A0A1G2KSG4</accession>
<name>A0A1G2KSG4_9BACT</name>
<proteinExistence type="predicted"/>
<comment type="caution">
    <text evidence="1">The sequence shown here is derived from an EMBL/GenBank/DDBJ whole genome shotgun (WGS) entry which is preliminary data.</text>
</comment>
<evidence type="ECO:0000313" key="2">
    <source>
        <dbReference type="Proteomes" id="UP000177811"/>
    </source>
</evidence>
<dbReference type="AlphaFoldDB" id="A0A1G2KSG4"/>
<dbReference type="EMBL" id="MHQL01000041">
    <property type="protein sequence ID" value="OHA02224.1"/>
    <property type="molecule type" value="Genomic_DNA"/>
</dbReference>
<dbReference type="Proteomes" id="UP000177811">
    <property type="component" value="Unassembled WGS sequence"/>
</dbReference>
<sequence length="429" mass="48314">MKLEGPQQHKKENPPLELTDLDVRGREIAGLRPRMERFSRLEVGRDVVDIIRAGDIQCSSDLDEAFVFINPSGGTEELSVEPPHWRSITKEGVHAERKTPAGSDFYYVANTKGAGYLKPTLKGGHSLDEYDSWKRVNEYKEKGAYGIAGVSDFFREESDILAKSRLLADAGLRTELYYAVGELANVYYKGERQRVVELRKNGVLPLPRYLKPHIGIRLLKTNTRIAEVVESEDGRSRDLFTKAFETFNRERADKKLLLPEIRLGDAAGERLYFLEFFRRMGENLAALQNVGFIGWHMHSANVTLAAEIADIGSYEHFSYYGDDLEHNQAYSGVRRGTLKDMRDFAGDLELLLSAAQRLGFSAGTRAELVKAYYDAFQAALDEKKLEAELVKKSDLIAANRKIADAILLKGKRLSGLKKGFEIEDWGLGL</sequence>